<dbReference type="PANTHER" id="PTHR47791:SF3">
    <property type="entry name" value="MEIOTICALLY UP-REGULATED GENE 191 PROTEIN"/>
    <property type="match status" value="1"/>
</dbReference>
<proteinExistence type="predicted"/>
<evidence type="ECO:0000256" key="1">
    <source>
        <dbReference type="SAM" id="SignalP"/>
    </source>
</evidence>
<reference evidence="2 3" key="1">
    <citation type="journal article" date="2020" name="ISME J.">
        <title>Uncovering the hidden diversity of litter-decomposition mechanisms in mushroom-forming fungi.</title>
        <authorList>
            <person name="Floudas D."/>
            <person name="Bentzer J."/>
            <person name="Ahren D."/>
            <person name="Johansson T."/>
            <person name="Persson P."/>
            <person name="Tunlid A."/>
        </authorList>
    </citation>
    <scope>NUCLEOTIDE SEQUENCE [LARGE SCALE GENOMIC DNA]</scope>
    <source>
        <strain evidence="2 3">CBS 291.85</strain>
    </source>
</reference>
<keyword evidence="3" id="KW-1185">Reference proteome</keyword>
<dbReference type="AlphaFoldDB" id="A0A8H5D1Y2"/>
<dbReference type="GO" id="GO:0005975">
    <property type="term" value="P:carbohydrate metabolic process"/>
    <property type="evidence" value="ECO:0007669"/>
    <property type="project" value="InterPro"/>
</dbReference>
<name>A0A8H5D1Y2_9AGAR</name>
<keyword evidence="1" id="KW-0732">Signal</keyword>
<dbReference type="EMBL" id="JAACJM010000067">
    <property type="protein sequence ID" value="KAF5352189.1"/>
    <property type="molecule type" value="Genomic_DNA"/>
</dbReference>
<evidence type="ECO:0000313" key="2">
    <source>
        <dbReference type="EMBL" id="KAF5352189.1"/>
    </source>
</evidence>
<dbReference type="SUPFAM" id="SSF48208">
    <property type="entry name" value="Six-hairpin glycosidases"/>
    <property type="match status" value="1"/>
</dbReference>
<dbReference type="InterPro" id="IPR053169">
    <property type="entry name" value="MUG_Protein"/>
</dbReference>
<dbReference type="OrthoDB" id="9984024at2759"/>
<dbReference type="InterPro" id="IPR005198">
    <property type="entry name" value="Glyco_hydro_76"/>
</dbReference>
<organism evidence="2 3">
    <name type="scientific">Tetrapyrgos nigripes</name>
    <dbReference type="NCBI Taxonomy" id="182062"/>
    <lineage>
        <taxon>Eukaryota</taxon>
        <taxon>Fungi</taxon>
        <taxon>Dikarya</taxon>
        <taxon>Basidiomycota</taxon>
        <taxon>Agaricomycotina</taxon>
        <taxon>Agaricomycetes</taxon>
        <taxon>Agaricomycetidae</taxon>
        <taxon>Agaricales</taxon>
        <taxon>Marasmiineae</taxon>
        <taxon>Marasmiaceae</taxon>
        <taxon>Tetrapyrgos</taxon>
    </lineage>
</organism>
<feature type="chain" id="PRO_5034588021" evidence="1">
    <location>
        <begin position="20"/>
        <end position="281"/>
    </location>
</feature>
<dbReference type="Gene3D" id="1.50.10.20">
    <property type="match status" value="1"/>
</dbReference>
<dbReference type="PANTHER" id="PTHR47791">
    <property type="entry name" value="MEIOTICALLY UP-REGULATED GENE 191 PROTEIN"/>
    <property type="match status" value="1"/>
</dbReference>
<protein>
    <submittedName>
        <fullName evidence="2">Uncharacterized protein</fullName>
    </submittedName>
</protein>
<dbReference type="Pfam" id="PF03663">
    <property type="entry name" value="Glyco_hydro_76"/>
    <property type="match status" value="1"/>
</dbReference>
<sequence>MSIFLRFLTLSFALGFAFAQDFGVPSSWRKPSTSRSYNERVSIARKAIDAMVPQMDPSSAQFNGLSLWQSGNVFGSMASFDYITGSHVYKDIVMKGLKTMHNRFRPDDWEWWATSAFYAYKAYGDSTHLSYAISTWQYVSEYVISPKDAASGSHSRKSFSLATTCDGKTMAGGVFWQTLPDSPVVNSITTGEYMTLSALLAEATGNSTYTKAAILTAQWIENHNINLENLVLDTIDSYTCTKGQPNNMMLTYNSGKYLEGLSVLTDVTGNNFWRSLYVFQP</sequence>
<gene>
    <name evidence="2" type="ORF">D9758_009255</name>
</gene>
<dbReference type="InterPro" id="IPR008928">
    <property type="entry name" value="6-hairpin_glycosidase_sf"/>
</dbReference>
<dbReference type="Proteomes" id="UP000559256">
    <property type="component" value="Unassembled WGS sequence"/>
</dbReference>
<comment type="caution">
    <text evidence="2">The sequence shown here is derived from an EMBL/GenBank/DDBJ whole genome shotgun (WGS) entry which is preliminary data.</text>
</comment>
<feature type="signal peptide" evidence="1">
    <location>
        <begin position="1"/>
        <end position="19"/>
    </location>
</feature>
<evidence type="ECO:0000313" key="3">
    <source>
        <dbReference type="Proteomes" id="UP000559256"/>
    </source>
</evidence>
<accession>A0A8H5D1Y2</accession>